<organism evidence="2 3">
    <name type="scientific">Ceriporiopsis subvermispora (strain B)</name>
    <name type="common">White-rot fungus</name>
    <name type="synonym">Gelatoporia subvermispora</name>
    <dbReference type="NCBI Taxonomy" id="914234"/>
    <lineage>
        <taxon>Eukaryota</taxon>
        <taxon>Fungi</taxon>
        <taxon>Dikarya</taxon>
        <taxon>Basidiomycota</taxon>
        <taxon>Agaricomycotina</taxon>
        <taxon>Agaricomycetes</taxon>
        <taxon>Polyporales</taxon>
        <taxon>Gelatoporiaceae</taxon>
        <taxon>Gelatoporia</taxon>
    </lineage>
</organism>
<dbReference type="PANTHER" id="PTHR33266">
    <property type="entry name" value="CHROMOSOME 15, WHOLE GENOME SHOTGUN SEQUENCE"/>
    <property type="match status" value="1"/>
</dbReference>
<feature type="region of interest" description="Disordered" evidence="1">
    <location>
        <begin position="1003"/>
        <end position="1062"/>
    </location>
</feature>
<dbReference type="Proteomes" id="UP000016930">
    <property type="component" value="Unassembled WGS sequence"/>
</dbReference>
<dbReference type="EMBL" id="KB445815">
    <property type="protein sequence ID" value="EMD31840.1"/>
    <property type="molecule type" value="Genomic_DNA"/>
</dbReference>
<dbReference type="OrthoDB" id="107110at2759"/>
<evidence type="ECO:0000313" key="2">
    <source>
        <dbReference type="EMBL" id="EMD31840.1"/>
    </source>
</evidence>
<sequence>MPPDLEPCLPGPLHTLKQVPTSIRNSESVGLSAILLGGRMQTMPTFSAAAPDLHHAALLLKLILGSEGIKPQYQDVTRLRLLLEKNEELHQLLKDSWERQDCTRLKSFAFWYVHETFQIAMERKTGTIMNTVYQRKALANAWQAPYQGNLHKLLRNNINYEFRLGRRRTRGNHSCLVQGSGCGKSRTINELANHVLLIPLNFRISSSEHLRSYPDADEVVRDHFLGASWLSSAEQKSFLWSFFCETLNYVYEHIEQQSYEHKVQYEGLAMNWSSFLKNNRQEVYAEIVRRHNKHFEDIRQTSLNVSSTTGKGQVLRSNVKGSLRRLLELMDQCVHESERLKQTGCVKIICSVDEADVLALTSVPGNEQEGNLYEAFCTSLDVFRGLPIFFLFLSTNSQIALLAPPKRKLISEDAKKHFTSLIAPFTETPFNCSPNFPLDNVSYRLEEITTIGFMAQLGRPLWHSILHAMQSGVAITQTQPSSRIRTRAQTRAHMQSDPSASSMANLIVAEILPLARTKLLCCESLPEPSDRPALHRLYTPLRKRVLADVRVSLTYEPSREKTYDELANMVASHMKMVYSVPQHREYMRSGYSSEPILAEAAAQELRVLRTSGVDGDITLPQIVASAIDNDLCSVGERGEVVGRTLVTLAYERAVESESRSLDGSVHYSAGCSLIGFIKELFPEKFAEEILDSHPDNAGTKQTMRDAFKDAHVRFTHFARLGDDGGITPQALFAAFLRGHAQLGHPTQEKIDVAIPVVLDKDKICVDNMTVLLISIKRRAMEGTKAEYEICADALGVFIQPFVTSLKDHPYIALVMELGVQGRARYTIGQRHIQRPSSGSAAGGLDGFTKPVKAAPSIKTPRTPARMALGRFAERRGNMRSQNEPLTHHPRYNIYAYGCSPDIYKVIGEDERGLYRKLLADRDLFAEHPRKKVPGSIRAMLRQKPVLYTNLDSFHWVGLNPQMAEALRLEKLEEERIYGPDAVFAGQATKICDTVTGEYLFGFPSNKTERQTKDNSESGGNAGASFLRGGQPRGHARRQKEYFESYDSEPEEQDGDEIDDERENCEDIFAAEDRRMKEELSKRRWHLDASRNFKGWQAEQRCREYLGGARGG</sequence>
<dbReference type="HOGENOM" id="CLU_009568_0_0_1"/>
<evidence type="ECO:0000256" key="1">
    <source>
        <dbReference type="SAM" id="MobiDB-lite"/>
    </source>
</evidence>
<evidence type="ECO:0000313" key="3">
    <source>
        <dbReference type="Proteomes" id="UP000016930"/>
    </source>
</evidence>
<dbReference type="STRING" id="914234.M2QIC0"/>
<name>M2QIC0_CERS8</name>
<proteinExistence type="predicted"/>
<accession>M2QIC0</accession>
<feature type="compositionally biased region" description="Basic and acidic residues" evidence="1">
    <location>
        <begin position="1006"/>
        <end position="1015"/>
    </location>
</feature>
<reference evidence="2 3" key="1">
    <citation type="journal article" date="2012" name="Proc. Natl. Acad. Sci. U.S.A.">
        <title>Comparative genomics of Ceriporiopsis subvermispora and Phanerochaete chrysosporium provide insight into selective ligninolysis.</title>
        <authorList>
            <person name="Fernandez-Fueyo E."/>
            <person name="Ruiz-Duenas F.J."/>
            <person name="Ferreira P."/>
            <person name="Floudas D."/>
            <person name="Hibbett D.S."/>
            <person name="Canessa P."/>
            <person name="Larrondo L.F."/>
            <person name="James T.Y."/>
            <person name="Seelenfreund D."/>
            <person name="Lobos S."/>
            <person name="Polanco R."/>
            <person name="Tello M."/>
            <person name="Honda Y."/>
            <person name="Watanabe T."/>
            <person name="Watanabe T."/>
            <person name="Ryu J.S."/>
            <person name="Kubicek C.P."/>
            <person name="Schmoll M."/>
            <person name="Gaskell J."/>
            <person name="Hammel K.E."/>
            <person name="St John F.J."/>
            <person name="Vanden Wymelenberg A."/>
            <person name="Sabat G."/>
            <person name="Splinter BonDurant S."/>
            <person name="Syed K."/>
            <person name="Yadav J.S."/>
            <person name="Doddapaneni H."/>
            <person name="Subramanian V."/>
            <person name="Lavin J.L."/>
            <person name="Oguiza J.A."/>
            <person name="Perez G."/>
            <person name="Pisabarro A.G."/>
            <person name="Ramirez L."/>
            <person name="Santoyo F."/>
            <person name="Master E."/>
            <person name="Coutinho P.M."/>
            <person name="Henrissat B."/>
            <person name="Lombard V."/>
            <person name="Magnuson J.K."/>
            <person name="Kuees U."/>
            <person name="Hori C."/>
            <person name="Igarashi K."/>
            <person name="Samejima M."/>
            <person name="Held B.W."/>
            <person name="Barry K.W."/>
            <person name="LaButti K.M."/>
            <person name="Lapidus A."/>
            <person name="Lindquist E.A."/>
            <person name="Lucas S.M."/>
            <person name="Riley R."/>
            <person name="Salamov A.A."/>
            <person name="Hoffmeister D."/>
            <person name="Schwenk D."/>
            <person name="Hadar Y."/>
            <person name="Yarden O."/>
            <person name="de Vries R.P."/>
            <person name="Wiebenga A."/>
            <person name="Stenlid J."/>
            <person name="Eastwood D."/>
            <person name="Grigoriev I.V."/>
            <person name="Berka R.M."/>
            <person name="Blanchette R.A."/>
            <person name="Kersten P."/>
            <person name="Martinez A.T."/>
            <person name="Vicuna R."/>
            <person name="Cullen D."/>
        </authorList>
    </citation>
    <scope>NUCLEOTIDE SEQUENCE [LARGE SCALE GENOMIC DNA]</scope>
    <source>
        <strain evidence="2 3">B</strain>
    </source>
</reference>
<dbReference type="AlphaFoldDB" id="M2QIC0"/>
<dbReference type="PANTHER" id="PTHR33266:SF1">
    <property type="entry name" value="F-BOX DOMAIN-CONTAINING PROTEIN"/>
    <property type="match status" value="1"/>
</dbReference>
<keyword evidence="3" id="KW-1185">Reference proteome</keyword>
<feature type="compositionally biased region" description="Acidic residues" evidence="1">
    <location>
        <begin position="1043"/>
        <end position="1062"/>
    </location>
</feature>
<protein>
    <submittedName>
        <fullName evidence="2">Uncharacterized protein</fullName>
    </submittedName>
</protein>
<gene>
    <name evidence="2" type="ORF">CERSUDRAFT_127211</name>
</gene>